<dbReference type="EMBL" id="NAFL01000229">
    <property type="protein sequence ID" value="OSJ34651.1"/>
    <property type="molecule type" value="Genomic_DNA"/>
</dbReference>
<dbReference type="Proteomes" id="UP000193335">
    <property type="component" value="Unassembled WGS sequence"/>
</dbReference>
<gene>
    <name evidence="1" type="ORF">BSZ19_11530</name>
</gene>
<proteinExistence type="predicted"/>
<sequence>MPEVQARINALLAAGMATGAAKFIHDERGIQTFGKAPGRALARLHADLRRFLCTRGQVSTGRACYELANSPSGLSDLHATAHRSYAPPIRGATHLFVCHPTAKA</sequence>
<dbReference type="AlphaFoldDB" id="A0A1Y2JV99"/>
<evidence type="ECO:0000313" key="1">
    <source>
        <dbReference type="EMBL" id="OSJ34651.1"/>
    </source>
</evidence>
<reference evidence="1 2" key="1">
    <citation type="submission" date="2017-03" db="EMBL/GenBank/DDBJ databases">
        <title>Whole genome sequences of fourteen strains of Bradyrhizobium canariense and one strain of Bradyrhizobium japonicum isolated from Lupinus (Papilionoideae: Genisteae) species in Algeria.</title>
        <authorList>
            <person name="Crovadore J."/>
            <person name="Chekireb D."/>
            <person name="Brachmann A."/>
            <person name="Chablais R."/>
            <person name="Cochard B."/>
            <person name="Lefort F."/>
        </authorList>
    </citation>
    <scope>NUCLEOTIDE SEQUENCE [LARGE SCALE GENOMIC DNA]</scope>
    <source>
        <strain evidence="1 2">UBMA197</strain>
    </source>
</reference>
<evidence type="ECO:0000313" key="2">
    <source>
        <dbReference type="Proteomes" id="UP000193335"/>
    </source>
</evidence>
<organism evidence="1 2">
    <name type="scientific">Bradyrhizobium japonicum</name>
    <dbReference type="NCBI Taxonomy" id="375"/>
    <lineage>
        <taxon>Bacteria</taxon>
        <taxon>Pseudomonadati</taxon>
        <taxon>Pseudomonadota</taxon>
        <taxon>Alphaproteobacteria</taxon>
        <taxon>Hyphomicrobiales</taxon>
        <taxon>Nitrobacteraceae</taxon>
        <taxon>Bradyrhizobium</taxon>
    </lineage>
</organism>
<name>A0A1Y2JV99_BRAJP</name>
<accession>A0A1Y2JV99</accession>
<protein>
    <submittedName>
        <fullName evidence="1">Uncharacterized protein</fullName>
    </submittedName>
</protein>
<comment type="caution">
    <text evidence="1">The sequence shown here is derived from an EMBL/GenBank/DDBJ whole genome shotgun (WGS) entry which is preliminary data.</text>
</comment>